<evidence type="ECO:0000313" key="3">
    <source>
        <dbReference type="WBParaSite" id="Csp11.Scaffold630.g21270.t1"/>
    </source>
</evidence>
<feature type="compositionally biased region" description="Acidic residues" evidence="1">
    <location>
        <begin position="32"/>
        <end position="43"/>
    </location>
</feature>
<reference evidence="3" key="1">
    <citation type="submission" date="2016-11" db="UniProtKB">
        <authorList>
            <consortium name="WormBaseParasite"/>
        </authorList>
    </citation>
    <scope>IDENTIFICATION</scope>
</reference>
<feature type="compositionally biased region" description="Basic and acidic residues" evidence="1">
    <location>
        <begin position="44"/>
        <end position="60"/>
    </location>
</feature>
<evidence type="ECO:0000256" key="1">
    <source>
        <dbReference type="SAM" id="MobiDB-lite"/>
    </source>
</evidence>
<feature type="compositionally biased region" description="Acidic residues" evidence="1">
    <location>
        <begin position="130"/>
        <end position="139"/>
    </location>
</feature>
<accession>A0A1I7V0T7</accession>
<protein>
    <submittedName>
        <fullName evidence="3">Eukaryotic translation initiation factor 3 30 kDa subunit</fullName>
    </submittedName>
</protein>
<sequence length="290" mass="32758">MPMRKPPKKLSKWAESSGEGKVLRSRRKMMIEEESEDSEDSDDDVKFIPEEIREKTKDLEQPEALEGVDPAFDPPGSVEPPGSMDSEPAGAPESSESPPEEEDDAELDRTNYDEEDEEKVDPKTPPNTPEDSENEEDQGEERNSEYKKIHVEERIQKAPEAGGSRMETPGASGSRIPKVYLKTTTSEGIPKDLRTPEAAINDFFKYRNPKKETTPEASGLSRIPQTPTKQEFLSHLKRFLNFPTSPEEFQQMNRQLDQAIHRISDPNENLPLDKLKSVFEVAIAFVMSPD</sequence>
<evidence type="ECO:0000313" key="2">
    <source>
        <dbReference type="Proteomes" id="UP000095282"/>
    </source>
</evidence>
<dbReference type="Proteomes" id="UP000095282">
    <property type="component" value="Unplaced"/>
</dbReference>
<name>A0A1I7V0T7_9PELO</name>
<dbReference type="WBParaSite" id="Csp11.Scaffold630.g21270.t1">
    <property type="protein sequence ID" value="Csp11.Scaffold630.g21270.t1"/>
    <property type="gene ID" value="Csp11.Scaffold630.g21270"/>
</dbReference>
<keyword evidence="2" id="KW-1185">Reference proteome</keyword>
<proteinExistence type="predicted"/>
<feature type="compositionally biased region" description="Low complexity" evidence="1">
    <location>
        <begin position="85"/>
        <end position="97"/>
    </location>
</feature>
<dbReference type="AlphaFoldDB" id="A0A1I7V0T7"/>
<feature type="compositionally biased region" description="Basic and acidic residues" evidence="1">
    <location>
        <begin position="140"/>
        <end position="157"/>
    </location>
</feature>
<feature type="compositionally biased region" description="Basic residues" evidence="1">
    <location>
        <begin position="1"/>
        <end position="11"/>
    </location>
</feature>
<feature type="region of interest" description="Disordered" evidence="1">
    <location>
        <begin position="1"/>
        <end position="191"/>
    </location>
</feature>
<organism evidence="2 3">
    <name type="scientific">Caenorhabditis tropicalis</name>
    <dbReference type="NCBI Taxonomy" id="1561998"/>
    <lineage>
        <taxon>Eukaryota</taxon>
        <taxon>Metazoa</taxon>
        <taxon>Ecdysozoa</taxon>
        <taxon>Nematoda</taxon>
        <taxon>Chromadorea</taxon>
        <taxon>Rhabditida</taxon>
        <taxon>Rhabditina</taxon>
        <taxon>Rhabditomorpha</taxon>
        <taxon>Rhabditoidea</taxon>
        <taxon>Rhabditidae</taxon>
        <taxon>Peloderinae</taxon>
        <taxon>Caenorhabditis</taxon>
    </lineage>
</organism>